<protein>
    <submittedName>
        <fullName evidence="2">Molybdopterin-synthase adenylyltransferase</fullName>
        <ecNumber evidence="2">2.7.7.80</ecNumber>
    </submittedName>
</protein>
<dbReference type="GO" id="GO:0061504">
    <property type="term" value="P:cyclic threonylcarbamoyladenosine biosynthetic process"/>
    <property type="evidence" value="ECO:0007669"/>
    <property type="project" value="TreeGrafter"/>
</dbReference>
<dbReference type="PANTHER" id="PTHR43267">
    <property type="entry name" value="TRNA THREONYLCARBAMOYLADENOSINE DEHYDRATASE"/>
    <property type="match status" value="1"/>
</dbReference>
<dbReference type="Proteomes" id="UP000254437">
    <property type="component" value="Unassembled WGS sequence"/>
</dbReference>
<dbReference type="InterPro" id="IPR000594">
    <property type="entry name" value="ThiF_NAD_FAD-bd"/>
</dbReference>
<sequence>MTNRRFAGTRTLYGDDFDKFTHAHVYVIGIGGVGSWAVEALARTGIGEMTLIDMDVLVESNVNRQLPALTDTFGESKIGEMTKRAIGINPNIKINAIDDFITPDNIDKLLPSIDVIKDYKAKKRPLIILDCVDDMNAKLAIALYCRFNKVKLIISGGAGGKIDPLQIKVSDLKDVYQDPLLAKLRQHLRDKNINKSLKEKFGMKCVYSSEPLKLANACESGLNCGGYGSAVTVTASVGMIMASECLKMIAQSSKPH</sequence>
<accession>A0A378TSZ7</accession>
<dbReference type="AlphaFoldDB" id="A0A378TSZ7"/>
<dbReference type="EMBL" id="UGQU01000002">
    <property type="protein sequence ID" value="STZ62843.1"/>
    <property type="molecule type" value="Genomic_DNA"/>
</dbReference>
<evidence type="ECO:0000259" key="1">
    <source>
        <dbReference type="Pfam" id="PF00899"/>
    </source>
</evidence>
<dbReference type="Gene3D" id="3.40.50.720">
    <property type="entry name" value="NAD(P)-binding Rossmann-like Domain"/>
    <property type="match status" value="1"/>
</dbReference>
<keyword evidence="2" id="KW-0548">Nucleotidyltransferase</keyword>
<dbReference type="InterPro" id="IPR035985">
    <property type="entry name" value="Ubiquitin-activating_enz"/>
</dbReference>
<dbReference type="GO" id="GO:0061503">
    <property type="term" value="F:tRNA threonylcarbamoyladenosine dehydratase"/>
    <property type="evidence" value="ECO:0007669"/>
    <property type="project" value="TreeGrafter"/>
</dbReference>
<keyword evidence="2" id="KW-0808">Transferase</keyword>
<dbReference type="EC" id="2.7.7.80" evidence="2"/>
<dbReference type="GO" id="GO:0061605">
    <property type="term" value="F:molybdopterin-synthase adenylyltransferase activity"/>
    <property type="evidence" value="ECO:0007669"/>
    <property type="project" value="UniProtKB-EC"/>
</dbReference>
<proteinExistence type="predicted"/>
<name>A0A378TSZ7_MORLA</name>
<gene>
    <name evidence="2" type="primary">moeB_2</name>
    <name evidence="2" type="ORF">NCTC10359_01248</name>
</gene>
<dbReference type="RefSeq" id="WP_115006669.1">
    <property type="nucleotide sequence ID" value="NZ_UGQU01000002.1"/>
</dbReference>
<organism evidence="2 3">
    <name type="scientific">Moraxella lacunata</name>
    <dbReference type="NCBI Taxonomy" id="477"/>
    <lineage>
        <taxon>Bacteria</taxon>
        <taxon>Pseudomonadati</taxon>
        <taxon>Pseudomonadota</taxon>
        <taxon>Gammaproteobacteria</taxon>
        <taxon>Moraxellales</taxon>
        <taxon>Moraxellaceae</taxon>
        <taxon>Moraxella</taxon>
    </lineage>
</organism>
<evidence type="ECO:0000313" key="2">
    <source>
        <dbReference type="EMBL" id="STZ62843.1"/>
    </source>
</evidence>
<dbReference type="PANTHER" id="PTHR43267:SF1">
    <property type="entry name" value="TRNA THREONYLCARBAMOYLADENOSINE DEHYDRATASE"/>
    <property type="match status" value="1"/>
</dbReference>
<dbReference type="CDD" id="cd00755">
    <property type="entry name" value="YgdL_like"/>
    <property type="match status" value="1"/>
</dbReference>
<reference evidence="2 3" key="1">
    <citation type="submission" date="2018-06" db="EMBL/GenBank/DDBJ databases">
        <authorList>
            <consortium name="Pathogen Informatics"/>
            <person name="Doyle S."/>
        </authorList>
    </citation>
    <scope>NUCLEOTIDE SEQUENCE [LARGE SCALE GENOMIC DNA]</scope>
    <source>
        <strain evidence="2 3">NCTC10359</strain>
    </source>
</reference>
<dbReference type="InterPro" id="IPR045886">
    <property type="entry name" value="ThiF/MoeB/HesA"/>
</dbReference>
<evidence type="ECO:0000313" key="3">
    <source>
        <dbReference type="Proteomes" id="UP000254437"/>
    </source>
</evidence>
<dbReference type="STRING" id="477.A9309_02030"/>
<dbReference type="SUPFAM" id="SSF69572">
    <property type="entry name" value="Activating enzymes of the ubiquitin-like proteins"/>
    <property type="match status" value="1"/>
</dbReference>
<dbReference type="GO" id="GO:0008641">
    <property type="term" value="F:ubiquitin-like modifier activating enzyme activity"/>
    <property type="evidence" value="ECO:0007669"/>
    <property type="project" value="InterPro"/>
</dbReference>
<dbReference type="Pfam" id="PF00899">
    <property type="entry name" value="ThiF"/>
    <property type="match status" value="1"/>
</dbReference>
<feature type="domain" description="THIF-type NAD/FAD binding fold" evidence="1">
    <location>
        <begin position="15"/>
        <end position="252"/>
    </location>
</feature>